<feature type="region of interest" description="Disordered" evidence="1">
    <location>
        <begin position="230"/>
        <end position="300"/>
    </location>
</feature>
<sequence length="498" mass="54640">MAKFIHKSTSDFSPHQTKPTPGAMPAANRSYNFPSPRVPDVSASRHQSASSPQHQAVASPSPKASATTAIADIRLTRLQGLSAILNQSTSLKEVTEIFTSELRVMAKNTTDVVAILAQILLHYKPDTPIHQQAQRERSIMCNGHWTAFFRKVAGDAQWLTNQWGGNPWLPADIRATAERLFGNSEPSHHFNGVIQGINGARVEKTLKAPTNKPQDRTVIDLVNGTEEANSVGISSSNETKPLVQDPNSKAPIAQMRPSFPKTLGNIAPKSNGAPEQSQPSPVTKGAQPDTPPISKKRTFNEMNCEEASSYSKYEKLILNLNLEHLAKLRCEALKSLEKAESDKAGFDCALADLKGREDQIKQIRDQSKTLVDEMSNGMRGQSDQGVLAGVLASTGTAYVNGITSLLDSLLQATSGSQESPTAKELQTQRAEAVDKASKAKEQVQALDHIEKAWSIHQRYKEAKRYRQKLRDLLTETDERAIELEKACLSTFSQEEQED</sequence>
<name>A0A8H5WSL3_FUSCI</name>
<protein>
    <submittedName>
        <fullName evidence="2">Uncharacterized protein</fullName>
    </submittedName>
</protein>
<feature type="compositionally biased region" description="Polar residues" evidence="1">
    <location>
        <begin position="10"/>
        <end position="19"/>
    </location>
</feature>
<dbReference type="AlphaFoldDB" id="A0A8H5WSL3"/>
<comment type="caution">
    <text evidence="2">The sequence shown here is derived from an EMBL/GenBank/DDBJ whole genome shotgun (WGS) entry which is preliminary data.</text>
</comment>
<feature type="compositionally biased region" description="Polar residues" evidence="1">
    <location>
        <begin position="44"/>
        <end position="54"/>
    </location>
</feature>
<feature type="compositionally biased region" description="Polar residues" evidence="1">
    <location>
        <begin position="230"/>
        <end position="239"/>
    </location>
</feature>
<reference evidence="3" key="1">
    <citation type="journal article" date="2020" name="BMC Genomics">
        <title>Correction to: Identification and distribution of gene clusters required for synthesis of sphingolipid metabolism inhibitors in diverse species of the filamentous fungus Fusarium.</title>
        <authorList>
            <person name="Kim H.S."/>
            <person name="Lohmar J.M."/>
            <person name="Busman M."/>
            <person name="Brown D.W."/>
            <person name="Naumann T.A."/>
            <person name="Divon H.H."/>
            <person name="Lysoe E."/>
            <person name="Uhlig S."/>
            <person name="Proctor R.H."/>
        </authorList>
    </citation>
    <scope>NUCLEOTIDE SEQUENCE [LARGE SCALE GENOMIC DNA]</scope>
    <source>
        <strain evidence="3">NRRL 25331</strain>
    </source>
</reference>
<proteinExistence type="predicted"/>
<keyword evidence="3" id="KW-1185">Reference proteome</keyword>
<evidence type="ECO:0000313" key="3">
    <source>
        <dbReference type="Proteomes" id="UP000572754"/>
    </source>
</evidence>
<evidence type="ECO:0000313" key="2">
    <source>
        <dbReference type="EMBL" id="KAF5669485.1"/>
    </source>
</evidence>
<organism evidence="2 3">
    <name type="scientific">Fusarium circinatum</name>
    <name type="common">Pitch canker fungus</name>
    <name type="synonym">Gibberella circinata</name>
    <dbReference type="NCBI Taxonomy" id="48490"/>
    <lineage>
        <taxon>Eukaryota</taxon>
        <taxon>Fungi</taxon>
        <taxon>Dikarya</taxon>
        <taxon>Ascomycota</taxon>
        <taxon>Pezizomycotina</taxon>
        <taxon>Sordariomycetes</taxon>
        <taxon>Hypocreomycetidae</taxon>
        <taxon>Hypocreales</taxon>
        <taxon>Nectriaceae</taxon>
        <taxon>Fusarium</taxon>
        <taxon>Fusarium fujikuroi species complex</taxon>
    </lineage>
</organism>
<reference evidence="2 3" key="2">
    <citation type="submission" date="2020-05" db="EMBL/GenBank/DDBJ databases">
        <title>Identification and distribution of gene clusters putatively required for synthesis of sphingolipid metabolism inhibitors in phylogenetically diverse species of the filamentous fungus Fusarium.</title>
        <authorList>
            <person name="Kim H.-S."/>
            <person name="Busman M."/>
            <person name="Brown D.W."/>
            <person name="Divon H."/>
            <person name="Uhlig S."/>
            <person name="Proctor R.H."/>
        </authorList>
    </citation>
    <scope>NUCLEOTIDE SEQUENCE [LARGE SCALE GENOMIC DNA]</scope>
    <source>
        <strain evidence="2 3">NRRL 25331</strain>
    </source>
</reference>
<evidence type="ECO:0000256" key="1">
    <source>
        <dbReference type="SAM" id="MobiDB-lite"/>
    </source>
</evidence>
<dbReference type="Proteomes" id="UP000572754">
    <property type="component" value="Unassembled WGS sequence"/>
</dbReference>
<dbReference type="EMBL" id="JAAQPE010000324">
    <property type="protein sequence ID" value="KAF5669485.1"/>
    <property type="molecule type" value="Genomic_DNA"/>
</dbReference>
<gene>
    <name evidence="2" type="ORF">FCIRC_9254</name>
</gene>
<accession>A0A8H5WSL3</accession>
<feature type="region of interest" description="Disordered" evidence="1">
    <location>
        <begin position="1"/>
        <end position="63"/>
    </location>
</feature>